<reference evidence="4 5" key="1">
    <citation type="submission" date="2016-10" db="EMBL/GenBank/DDBJ databases">
        <authorList>
            <person name="de Groot N.N."/>
        </authorList>
    </citation>
    <scope>NUCLEOTIDE SEQUENCE [LARGE SCALE GENOMIC DNA]</scope>
    <source>
        <strain evidence="4 5">HL3</strain>
    </source>
</reference>
<feature type="binding site" evidence="2">
    <location>
        <begin position="18"/>
        <end position="26"/>
    </location>
    <ligand>
        <name>ATP</name>
        <dbReference type="ChEBI" id="CHEBI:30616"/>
    </ligand>
</feature>
<dbReference type="InterPro" id="IPR031314">
    <property type="entry name" value="DNK_dom"/>
</dbReference>
<evidence type="ECO:0000256" key="1">
    <source>
        <dbReference type="PIRSR" id="PIRSR000705-1"/>
    </source>
</evidence>
<keyword evidence="4" id="KW-0418">Kinase</keyword>
<dbReference type="SUPFAM" id="SSF52540">
    <property type="entry name" value="P-loop containing nucleoside triphosphate hydrolases"/>
    <property type="match status" value="1"/>
</dbReference>
<dbReference type="GO" id="GO:0030151">
    <property type="term" value="F:molybdenum ion binding"/>
    <property type="evidence" value="ECO:0007669"/>
    <property type="project" value="InterPro"/>
</dbReference>
<proteinExistence type="predicted"/>
<feature type="binding site" evidence="2">
    <location>
        <begin position="188"/>
        <end position="190"/>
    </location>
    <ligand>
        <name>ATP</name>
        <dbReference type="ChEBI" id="CHEBI:30616"/>
    </ligand>
</feature>
<dbReference type="STRING" id="1123397.SAMN05660831_01222"/>
<keyword evidence="5" id="KW-1185">Reference proteome</keyword>
<dbReference type="AlphaFoldDB" id="A0A1I1QY65"/>
<dbReference type="GO" id="GO:0005737">
    <property type="term" value="C:cytoplasm"/>
    <property type="evidence" value="ECO:0007669"/>
    <property type="project" value="TreeGrafter"/>
</dbReference>
<dbReference type="EMBL" id="FOMJ01000003">
    <property type="protein sequence ID" value="SFD24213.1"/>
    <property type="molecule type" value="Genomic_DNA"/>
</dbReference>
<dbReference type="InterPro" id="IPR002624">
    <property type="entry name" value="DCK/DGK"/>
</dbReference>
<dbReference type="PROSITE" id="PS51340">
    <property type="entry name" value="MOSC"/>
    <property type="match status" value="1"/>
</dbReference>
<protein>
    <submittedName>
        <fullName evidence="4">Deoxyadenosine/deoxycytidine kinase</fullName>
    </submittedName>
</protein>
<dbReference type="InterPro" id="IPR050566">
    <property type="entry name" value="Deoxyribonucleoside_kinase"/>
</dbReference>
<evidence type="ECO:0000313" key="5">
    <source>
        <dbReference type="Proteomes" id="UP000198611"/>
    </source>
</evidence>
<name>A0A1I1QY65_9GAMM</name>
<organism evidence="4 5">
    <name type="scientific">Thiohalospira halophila DSM 15071</name>
    <dbReference type="NCBI Taxonomy" id="1123397"/>
    <lineage>
        <taxon>Bacteria</taxon>
        <taxon>Pseudomonadati</taxon>
        <taxon>Pseudomonadota</taxon>
        <taxon>Gammaproteobacteria</taxon>
        <taxon>Thiohalospirales</taxon>
        <taxon>Thiohalospiraceae</taxon>
        <taxon>Thiohalospira</taxon>
    </lineage>
</organism>
<dbReference type="GO" id="GO:0030170">
    <property type="term" value="F:pyridoxal phosphate binding"/>
    <property type="evidence" value="ECO:0007669"/>
    <property type="project" value="InterPro"/>
</dbReference>
<dbReference type="PIRSF" id="PIRSF000705">
    <property type="entry name" value="DNK"/>
    <property type="match status" value="1"/>
</dbReference>
<dbReference type="Pfam" id="PF01712">
    <property type="entry name" value="dNK"/>
    <property type="match status" value="1"/>
</dbReference>
<gene>
    <name evidence="4" type="ORF">SAMN05660831_01222</name>
</gene>
<evidence type="ECO:0000256" key="2">
    <source>
        <dbReference type="PIRSR" id="PIRSR000705-3"/>
    </source>
</evidence>
<feature type="binding site" evidence="2">
    <location>
        <begin position="144"/>
        <end position="148"/>
    </location>
    <ligand>
        <name>ATP</name>
        <dbReference type="ChEBI" id="CHEBI:30616"/>
    </ligand>
</feature>
<keyword evidence="2" id="KW-0067">ATP-binding</keyword>
<dbReference type="PANTHER" id="PTHR10513">
    <property type="entry name" value="DEOXYNUCLEOSIDE KINASE"/>
    <property type="match status" value="1"/>
</dbReference>
<feature type="active site" description="Proton acceptor" evidence="1">
    <location>
        <position position="92"/>
    </location>
</feature>
<keyword evidence="2" id="KW-0547">Nucleotide-binding</keyword>
<feature type="domain" description="MOSC" evidence="3">
    <location>
        <begin position="143"/>
        <end position="221"/>
    </location>
</feature>
<dbReference type="RefSeq" id="WP_093427883.1">
    <property type="nucleotide sequence ID" value="NZ_FOMJ01000003.1"/>
</dbReference>
<dbReference type="GO" id="GO:0005524">
    <property type="term" value="F:ATP binding"/>
    <property type="evidence" value="ECO:0007669"/>
    <property type="project" value="UniProtKB-KW"/>
</dbReference>
<accession>A0A1I1QY65</accession>
<dbReference type="Gene3D" id="3.40.50.300">
    <property type="entry name" value="P-loop containing nucleotide triphosphate hydrolases"/>
    <property type="match status" value="1"/>
</dbReference>
<dbReference type="Proteomes" id="UP000198611">
    <property type="component" value="Unassembled WGS sequence"/>
</dbReference>
<dbReference type="GO" id="GO:0019136">
    <property type="term" value="F:deoxynucleoside kinase activity"/>
    <property type="evidence" value="ECO:0007669"/>
    <property type="project" value="InterPro"/>
</dbReference>
<keyword evidence="4" id="KW-0808">Transferase</keyword>
<dbReference type="InterPro" id="IPR005302">
    <property type="entry name" value="MoCF_Sase_C"/>
</dbReference>
<sequence>MAEEATTEGAPRFVAVEGPIGVGKTSLARRLAASFGSDLLLEDPADNPFLQRFYTDPRGAALPTQLSFLLQRVRQMEALAQGDLFAPVRVADYLLDKDRLFAELTLDPTELELYDRLAERLAAEAPRPDLVVYLQAPAETLVRRVEQRGRDYERPMARDYLERLAEAYTRFFHAWDETPLLIVNAESLDFVNSEADYELLLREVRRIRAGRHYFNPAPLDL</sequence>
<dbReference type="OrthoDB" id="9776634at2"/>
<evidence type="ECO:0000313" key="4">
    <source>
        <dbReference type="EMBL" id="SFD24213.1"/>
    </source>
</evidence>
<dbReference type="PANTHER" id="PTHR10513:SF46">
    <property type="entry name" value="DEOXYGUANOSINE KINASE"/>
    <property type="match status" value="1"/>
</dbReference>
<dbReference type="CDD" id="cd01673">
    <property type="entry name" value="dNK"/>
    <property type="match status" value="1"/>
</dbReference>
<dbReference type="InterPro" id="IPR027417">
    <property type="entry name" value="P-loop_NTPase"/>
</dbReference>
<evidence type="ECO:0000259" key="3">
    <source>
        <dbReference type="PROSITE" id="PS51340"/>
    </source>
</evidence>